<feature type="modified residue" description="4-aspartylphosphate" evidence="1">
    <location>
        <position position="55"/>
    </location>
</feature>
<name>A0ABT5SAM9_9FLAO</name>
<comment type="caution">
    <text evidence="4">The sequence shown here is derived from an EMBL/GenBank/DDBJ whole genome shotgun (WGS) entry which is preliminary data.</text>
</comment>
<dbReference type="SUPFAM" id="SSF52172">
    <property type="entry name" value="CheY-like"/>
    <property type="match status" value="1"/>
</dbReference>
<dbReference type="SMART" id="SM00448">
    <property type="entry name" value="REC"/>
    <property type="match status" value="1"/>
</dbReference>
<dbReference type="PANTHER" id="PTHR37299:SF1">
    <property type="entry name" value="STAGE 0 SPORULATION PROTEIN A HOMOLOG"/>
    <property type="match status" value="1"/>
</dbReference>
<dbReference type="PANTHER" id="PTHR37299">
    <property type="entry name" value="TRANSCRIPTIONAL REGULATOR-RELATED"/>
    <property type="match status" value="1"/>
</dbReference>
<evidence type="ECO:0000259" key="2">
    <source>
        <dbReference type="PROSITE" id="PS50110"/>
    </source>
</evidence>
<accession>A0ABT5SAM9</accession>
<sequence>MNKLKILVVEDEMIIADNICDALDDLGYESLEPAISYTEAIIRIEEEKPDFAILDIQLSGRKTGIDIAKKIRESFNFPFIFLTSNADSLTLDLAKEVLPPAYLIKPFSKEELYTSIEIVMSNFLLNNKSNQEKLEDSQITNDSIFIKNKGSFLKINFRDILYLKSSHVYVELFLKNDEKFLVRRSLNSILKNLDTNFIRVHRSFVVNIKHITEIKNSSVMVFKNEISIGKTFKQDLVSRLKLM</sequence>
<keyword evidence="1" id="KW-0597">Phosphoprotein</keyword>
<dbReference type="Gene3D" id="2.40.50.1020">
    <property type="entry name" value="LytTr DNA-binding domain"/>
    <property type="match status" value="1"/>
</dbReference>
<evidence type="ECO:0000256" key="1">
    <source>
        <dbReference type="PROSITE-ProRule" id="PRU00169"/>
    </source>
</evidence>
<keyword evidence="4" id="KW-0238">DNA-binding</keyword>
<evidence type="ECO:0000259" key="3">
    <source>
        <dbReference type="PROSITE" id="PS50930"/>
    </source>
</evidence>
<dbReference type="PROSITE" id="PS50930">
    <property type="entry name" value="HTH_LYTTR"/>
    <property type="match status" value="1"/>
</dbReference>
<dbReference type="InterPro" id="IPR007492">
    <property type="entry name" value="LytTR_DNA-bd_dom"/>
</dbReference>
<dbReference type="Pfam" id="PF00072">
    <property type="entry name" value="Response_reg"/>
    <property type="match status" value="1"/>
</dbReference>
<evidence type="ECO:0000313" key="5">
    <source>
        <dbReference type="Proteomes" id="UP001151478"/>
    </source>
</evidence>
<dbReference type="Proteomes" id="UP001151478">
    <property type="component" value="Unassembled WGS sequence"/>
</dbReference>
<evidence type="ECO:0000313" key="4">
    <source>
        <dbReference type="EMBL" id="MDD7915176.1"/>
    </source>
</evidence>
<dbReference type="Pfam" id="PF04397">
    <property type="entry name" value="LytTR"/>
    <property type="match status" value="1"/>
</dbReference>
<dbReference type="InterPro" id="IPR001789">
    <property type="entry name" value="Sig_transdc_resp-reg_receiver"/>
</dbReference>
<dbReference type="InterPro" id="IPR046947">
    <property type="entry name" value="LytR-like"/>
</dbReference>
<proteinExistence type="predicted"/>
<feature type="domain" description="Response regulatory" evidence="2">
    <location>
        <begin position="5"/>
        <end position="120"/>
    </location>
</feature>
<dbReference type="PROSITE" id="PS50110">
    <property type="entry name" value="RESPONSE_REGULATORY"/>
    <property type="match status" value="1"/>
</dbReference>
<dbReference type="GO" id="GO:0003677">
    <property type="term" value="F:DNA binding"/>
    <property type="evidence" value="ECO:0007669"/>
    <property type="project" value="UniProtKB-KW"/>
</dbReference>
<dbReference type="InterPro" id="IPR011006">
    <property type="entry name" value="CheY-like_superfamily"/>
</dbReference>
<dbReference type="RefSeq" id="WP_265725742.1">
    <property type="nucleotide sequence ID" value="NZ_JAOSLC020000003.1"/>
</dbReference>
<organism evidence="4 5">
    <name type="scientific">Polaribacter ponticola</name>
    <dbReference type="NCBI Taxonomy" id="2978475"/>
    <lineage>
        <taxon>Bacteria</taxon>
        <taxon>Pseudomonadati</taxon>
        <taxon>Bacteroidota</taxon>
        <taxon>Flavobacteriia</taxon>
        <taxon>Flavobacteriales</taxon>
        <taxon>Flavobacteriaceae</taxon>
    </lineage>
</organism>
<dbReference type="SMART" id="SM00850">
    <property type="entry name" value="LytTR"/>
    <property type="match status" value="1"/>
</dbReference>
<dbReference type="EMBL" id="JAOSLC020000003">
    <property type="protein sequence ID" value="MDD7915176.1"/>
    <property type="molecule type" value="Genomic_DNA"/>
</dbReference>
<protein>
    <submittedName>
        <fullName evidence="4">LytTR family transcriptional regulator DNA-binding domain-containing protein</fullName>
    </submittedName>
</protein>
<keyword evidence="5" id="KW-1185">Reference proteome</keyword>
<gene>
    <name evidence="4" type="ORF">N5A56_012475</name>
</gene>
<dbReference type="CDD" id="cd17534">
    <property type="entry name" value="REC_DC-like"/>
    <property type="match status" value="1"/>
</dbReference>
<dbReference type="Gene3D" id="3.40.50.2300">
    <property type="match status" value="1"/>
</dbReference>
<reference evidence="4" key="1">
    <citation type="submission" date="2023-02" db="EMBL/GenBank/DDBJ databases">
        <title>Polaribacter ponticola sp. nov., isolated from seawater.</title>
        <authorList>
            <person name="Baek J.H."/>
            <person name="Kim J.M."/>
            <person name="Choi D.G."/>
            <person name="Jeon C.O."/>
        </authorList>
    </citation>
    <scope>NUCLEOTIDE SEQUENCE</scope>
    <source>
        <strain evidence="4">MSW5</strain>
    </source>
</reference>
<feature type="domain" description="HTH LytTR-type" evidence="3">
    <location>
        <begin position="144"/>
        <end position="215"/>
    </location>
</feature>